<evidence type="ECO:0000256" key="1">
    <source>
        <dbReference type="SAM" id="MobiDB-lite"/>
    </source>
</evidence>
<dbReference type="SUPFAM" id="SSF53187">
    <property type="entry name" value="Zn-dependent exopeptidases"/>
    <property type="match status" value="1"/>
</dbReference>
<dbReference type="eggNOG" id="COG3741">
    <property type="taxonomic scope" value="Bacteria"/>
</dbReference>
<dbReference type="Gene3D" id="3.40.630.40">
    <property type="entry name" value="Zn-dependent exopeptidases"/>
    <property type="match status" value="1"/>
</dbReference>
<keyword evidence="2" id="KW-0378">Hydrolase</keyword>
<dbReference type="InterPro" id="IPR007709">
    <property type="entry name" value="N-FG_amidohydro"/>
</dbReference>
<reference evidence="2 3" key="1">
    <citation type="submission" date="2013-08" db="EMBL/GenBank/DDBJ databases">
        <title>The genome sequence of Knoellia sinensis.</title>
        <authorList>
            <person name="Zhu W."/>
            <person name="Wang G."/>
        </authorList>
    </citation>
    <scope>NUCLEOTIDE SEQUENCE [LARGE SCALE GENOMIC DNA]</scope>
    <source>
        <strain evidence="2 3">KCTC 19936</strain>
    </source>
</reference>
<dbReference type="AlphaFoldDB" id="A0A0A0JBE4"/>
<feature type="compositionally biased region" description="Basic and acidic residues" evidence="1">
    <location>
        <begin position="145"/>
        <end position="160"/>
    </location>
</feature>
<dbReference type="OrthoDB" id="9785840at2"/>
<evidence type="ECO:0000313" key="2">
    <source>
        <dbReference type="EMBL" id="KGN32936.1"/>
    </source>
</evidence>
<dbReference type="STRING" id="1385520.N802_16285"/>
<keyword evidence="3" id="KW-1185">Reference proteome</keyword>
<organism evidence="2 3">
    <name type="scientific">Knoellia sinensis KCTC 19936</name>
    <dbReference type="NCBI Taxonomy" id="1385520"/>
    <lineage>
        <taxon>Bacteria</taxon>
        <taxon>Bacillati</taxon>
        <taxon>Actinomycetota</taxon>
        <taxon>Actinomycetes</taxon>
        <taxon>Micrococcales</taxon>
        <taxon>Intrasporangiaceae</taxon>
        <taxon>Knoellia</taxon>
    </lineage>
</organism>
<dbReference type="Pfam" id="PF05013">
    <property type="entry name" value="FGase"/>
    <property type="match status" value="1"/>
</dbReference>
<feature type="region of interest" description="Disordered" evidence="1">
    <location>
        <begin position="145"/>
        <end position="168"/>
    </location>
</feature>
<proteinExistence type="predicted"/>
<dbReference type="Proteomes" id="UP000030002">
    <property type="component" value="Unassembled WGS sequence"/>
</dbReference>
<evidence type="ECO:0000313" key="3">
    <source>
        <dbReference type="Proteomes" id="UP000030002"/>
    </source>
</evidence>
<comment type="caution">
    <text evidence="2">The sequence shown here is derived from an EMBL/GenBank/DDBJ whole genome shotgun (WGS) entry which is preliminary data.</text>
</comment>
<sequence length="275" mass="30955">MADNDASPAFTWVGDWSAQLVATAIHTGHDLRDEVRAAMALDEETRLREEDPFTDLIGAQCPARVVVHRSRFEVDLNRARDEAVYRRPEDAWDLEVWRDSPLPDDIARRSTEMHDAFYAELGERLDEVAARGPFVVYDVHSYNHRRDGEDAPEGPQRKNPEVNVGTGPLDRERWGAVVDVFIETLAGRGTAGGEIDVRENVRFEGAHLSRWVDERYEGRGIALALEFKKTYMDEWTGEPDHEQIDTLARALGQTVEPVLHALRVASGARDGGATR</sequence>
<name>A0A0A0JBE4_9MICO</name>
<accession>A0A0A0JBE4</accession>
<dbReference type="GO" id="GO:0016787">
    <property type="term" value="F:hydrolase activity"/>
    <property type="evidence" value="ECO:0007669"/>
    <property type="project" value="UniProtKB-KW"/>
</dbReference>
<dbReference type="RefSeq" id="WP_052109661.1">
    <property type="nucleotide sequence ID" value="NZ_AVPJ01000005.1"/>
</dbReference>
<dbReference type="EMBL" id="AVPJ01000005">
    <property type="protein sequence ID" value="KGN32936.1"/>
    <property type="molecule type" value="Genomic_DNA"/>
</dbReference>
<gene>
    <name evidence="2" type="ORF">N802_16285</name>
</gene>
<protein>
    <submittedName>
        <fullName evidence="2">N-formylglutamate amidohydrolase</fullName>
    </submittedName>
</protein>